<sequence>MKTYMLRVLLLFIAAVQAAFATTYYVSPDGDDRNAGTSEEEPFRVVQRAVNEMNAGDTLVVLDGVYSGRLNLKSGITIEAKTPRKVFFSGLEHLNSRFEKYAEGIFRAKFNGQPKQVLYNDQPLAWACWPNLRWAENWVREKKWAAAGDGTGPGVLTSEAFEEIAGLNLAGAYCFIRYGKGNSCYSRTVESFDGRTLVWNDDDFYEQKFTGEDGRRGSEDALRTLKESHVWHPNKSKFFLAGALDLLDAPGEWFVEDGYLYLYSPDGTNPNDAVILTKAYDFCIDQDEGLNDVILDGIDFLGCSVRLSSNANAGIAFKNVHFSYIGAELLYVDRVKGGEIDKPIEVAGSNISIERCLFAGGQNSALKLTGSDITVENCVFLENNRHANFESAPLYLEARGTFQLNRNTFFNNCSDAVKIRAKIEEMDTVPVVSYNNIFNAGIFNSDVSGVYMPIQSQHFTEFHHNWMHNVHGNALRLDLGGKELTIHHNVFWASKRGLNIEGYGQFNIYNNTSVHNEVADALTRNVLNHVGMSDASLDTTFPPIDDWNVLNNLIEKLEDRVGPREKKELAKQLKAKRVHPERAAMRSAAIPIVDRGSIQGNLTGERRDLFTGGELSELNLVPSDLGIRGGATQSEALEIQGVAALDSFRGAYDVGSDYWYPGSDWMPYGLPVLKTMAESERFAKKYRTKSIVPNINVKNLPLGRLDD</sequence>
<dbReference type="InterPro" id="IPR039448">
    <property type="entry name" value="Beta_helix"/>
</dbReference>
<dbReference type="AlphaFoldDB" id="A0A934S2B8"/>
<comment type="caution">
    <text evidence="3">The sequence shown here is derived from an EMBL/GenBank/DDBJ whole genome shotgun (WGS) entry which is preliminary data.</text>
</comment>
<keyword evidence="4" id="KW-1185">Reference proteome</keyword>
<dbReference type="Pfam" id="PF13229">
    <property type="entry name" value="Beta_helix"/>
    <property type="match status" value="1"/>
</dbReference>
<feature type="signal peptide" evidence="1">
    <location>
        <begin position="1"/>
        <end position="21"/>
    </location>
</feature>
<organism evidence="3 4">
    <name type="scientific">Pelagicoccus mobilis</name>
    <dbReference type="NCBI Taxonomy" id="415221"/>
    <lineage>
        <taxon>Bacteria</taxon>
        <taxon>Pseudomonadati</taxon>
        <taxon>Verrucomicrobiota</taxon>
        <taxon>Opitutia</taxon>
        <taxon>Puniceicoccales</taxon>
        <taxon>Pelagicoccaceae</taxon>
        <taxon>Pelagicoccus</taxon>
    </lineage>
</organism>
<evidence type="ECO:0000256" key="1">
    <source>
        <dbReference type="SAM" id="SignalP"/>
    </source>
</evidence>
<dbReference type="PANTHER" id="PTHR36453:SF1">
    <property type="entry name" value="RIGHT HANDED BETA HELIX DOMAIN-CONTAINING PROTEIN"/>
    <property type="match status" value="1"/>
</dbReference>
<dbReference type="SUPFAM" id="SSF51126">
    <property type="entry name" value="Pectin lyase-like"/>
    <property type="match status" value="1"/>
</dbReference>
<dbReference type="Proteomes" id="UP000617628">
    <property type="component" value="Unassembled WGS sequence"/>
</dbReference>
<name>A0A934S2B8_9BACT</name>
<dbReference type="InterPro" id="IPR012334">
    <property type="entry name" value="Pectin_lyas_fold"/>
</dbReference>
<evidence type="ECO:0000259" key="2">
    <source>
        <dbReference type="Pfam" id="PF13229"/>
    </source>
</evidence>
<accession>A0A934S2B8</accession>
<feature type="domain" description="Right handed beta helix" evidence="2">
    <location>
        <begin position="315"/>
        <end position="491"/>
    </location>
</feature>
<dbReference type="InterPro" id="IPR011050">
    <property type="entry name" value="Pectin_lyase_fold/virulence"/>
</dbReference>
<dbReference type="PANTHER" id="PTHR36453">
    <property type="entry name" value="SECRETED PROTEIN-RELATED"/>
    <property type="match status" value="1"/>
</dbReference>
<gene>
    <name evidence="3" type="ORF">JIN87_23650</name>
</gene>
<keyword evidence="1" id="KW-0732">Signal</keyword>
<dbReference type="Gene3D" id="2.160.20.10">
    <property type="entry name" value="Single-stranded right-handed beta-helix, Pectin lyase-like"/>
    <property type="match status" value="2"/>
</dbReference>
<reference evidence="3" key="1">
    <citation type="submission" date="2021-01" db="EMBL/GenBank/DDBJ databases">
        <title>Modified the classification status of verrucomicrobia.</title>
        <authorList>
            <person name="Feng X."/>
        </authorList>
    </citation>
    <scope>NUCLEOTIDE SEQUENCE</scope>
    <source>
        <strain evidence="3">KCTC 13126</strain>
    </source>
</reference>
<evidence type="ECO:0000313" key="3">
    <source>
        <dbReference type="EMBL" id="MBK1879900.1"/>
    </source>
</evidence>
<dbReference type="EMBL" id="JAENIL010000062">
    <property type="protein sequence ID" value="MBK1879900.1"/>
    <property type="molecule type" value="Genomic_DNA"/>
</dbReference>
<proteinExistence type="predicted"/>
<protein>
    <submittedName>
        <fullName evidence="3">Right-handed parallel beta-helix repeat-containing protein</fullName>
    </submittedName>
</protein>
<feature type="chain" id="PRO_5036979314" evidence="1">
    <location>
        <begin position="22"/>
        <end position="707"/>
    </location>
</feature>
<evidence type="ECO:0000313" key="4">
    <source>
        <dbReference type="Proteomes" id="UP000617628"/>
    </source>
</evidence>